<reference evidence="1 2" key="1">
    <citation type="submission" date="2024-01" db="EMBL/GenBank/DDBJ databases">
        <title>A telomere-to-telomere, gap-free genome of sweet tea (Lithocarpus litseifolius).</title>
        <authorList>
            <person name="Zhou J."/>
        </authorList>
    </citation>
    <scope>NUCLEOTIDE SEQUENCE [LARGE SCALE GENOMIC DNA]</scope>
    <source>
        <strain evidence="1">Zhou-2022a</strain>
        <tissue evidence="1">Leaf</tissue>
    </source>
</reference>
<name>A0AAW2DX06_9ROSI</name>
<accession>A0AAW2DX06</accession>
<gene>
    <name evidence="1" type="ORF">SO802_002252</name>
</gene>
<evidence type="ECO:0000313" key="2">
    <source>
        <dbReference type="Proteomes" id="UP001459277"/>
    </source>
</evidence>
<proteinExistence type="predicted"/>
<organism evidence="1 2">
    <name type="scientific">Lithocarpus litseifolius</name>
    <dbReference type="NCBI Taxonomy" id="425828"/>
    <lineage>
        <taxon>Eukaryota</taxon>
        <taxon>Viridiplantae</taxon>
        <taxon>Streptophyta</taxon>
        <taxon>Embryophyta</taxon>
        <taxon>Tracheophyta</taxon>
        <taxon>Spermatophyta</taxon>
        <taxon>Magnoliopsida</taxon>
        <taxon>eudicotyledons</taxon>
        <taxon>Gunneridae</taxon>
        <taxon>Pentapetalae</taxon>
        <taxon>rosids</taxon>
        <taxon>fabids</taxon>
        <taxon>Fagales</taxon>
        <taxon>Fagaceae</taxon>
        <taxon>Lithocarpus</taxon>
    </lineage>
</organism>
<dbReference type="AlphaFoldDB" id="A0AAW2DX06"/>
<evidence type="ECO:0000313" key="1">
    <source>
        <dbReference type="EMBL" id="KAL0015183.1"/>
    </source>
</evidence>
<dbReference type="EMBL" id="JAZDWU010000001">
    <property type="protein sequence ID" value="KAL0015183.1"/>
    <property type="molecule type" value="Genomic_DNA"/>
</dbReference>
<comment type="caution">
    <text evidence="1">The sequence shown here is derived from an EMBL/GenBank/DDBJ whole genome shotgun (WGS) entry which is preliminary data.</text>
</comment>
<sequence>MEDSASTRPHLKMRYHTRVEKVREYLETVKDFDELISPQCLFLHFLGPEPSQHVRRNVEIVKKRMTTRFSKAKLAEIQEKKAKTSLAGSLLMRKRQRDAEPPKDDLMVTSPIATSVPQCPASPTSFLELIASTSGASKTKKKERASSSSFKDDAGTAVLKAQEMISADDLFPLGVRSSHELMSSHVCKVMQIIALVDEAKKDKDGLTVLKKSIDTEKAFLRLNDKQIDEALSKVEKAEMKVVEKFNASDE</sequence>
<keyword evidence="2" id="KW-1185">Reference proteome</keyword>
<protein>
    <submittedName>
        <fullName evidence="1">Uncharacterized protein</fullName>
    </submittedName>
</protein>
<dbReference type="Proteomes" id="UP001459277">
    <property type="component" value="Unassembled WGS sequence"/>
</dbReference>